<accession>A0A1X1CT30</accession>
<dbReference type="RefSeq" id="WP_084936062.1">
    <property type="nucleotide sequence ID" value="NZ_MLFR01000022.1"/>
</dbReference>
<dbReference type="Pfam" id="PF11848">
    <property type="entry name" value="DUF3368"/>
    <property type="match status" value="1"/>
</dbReference>
<dbReference type="OrthoDB" id="7359859at2"/>
<dbReference type="InterPro" id="IPR021799">
    <property type="entry name" value="PIN-like_prokaryotic"/>
</dbReference>
<dbReference type="Gene3D" id="3.40.50.1010">
    <property type="entry name" value="5'-nuclease"/>
    <property type="match status" value="1"/>
</dbReference>
<name>A0A1X1CT30_9GAMM</name>
<dbReference type="SUPFAM" id="SSF88723">
    <property type="entry name" value="PIN domain-like"/>
    <property type="match status" value="1"/>
</dbReference>
<evidence type="ECO:0000313" key="2">
    <source>
        <dbReference type="Proteomes" id="UP000193558"/>
    </source>
</evidence>
<reference evidence="1 2" key="1">
    <citation type="journal article" date="2017" name="Antonie Van Leeuwenhoek">
        <title>Phylogenomic resolution of the bacterial genus Pantoea and its relationship with Erwinia and Tatumella.</title>
        <authorList>
            <person name="Palmer M."/>
            <person name="Steenkamp E.T."/>
            <person name="Coetzee M.P."/>
            <person name="Chan W.Y."/>
            <person name="van Zyl E."/>
            <person name="De Maayer P."/>
            <person name="Coutinho T.A."/>
            <person name="Blom J."/>
            <person name="Smits T.H."/>
            <person name="Duffy B."/>
            <person name="Venter S.N."/>
        </authorList>
    </citation>
    <scope>NUCLEOTIDE SEQUENCE [LARGE SCALE GENOMIC DNA]</scope>
    <source>
        <strain evidence="1 2">LMG 26275</strain>
    </source>
</reference>
<protein>
    <submittedName>
        <fullName evidence="1">DUF3368 domain-containing protein</fullName>
    </submittedName>
</protein>
<gene>
    <name evidence="1" type="ORF">HA51_18260</name>
</gene>
<evidence type="ECO:0000313" key="1">
    <source>
        <dbReference type="EMBL" id="ORM67572.1"/>
    </source>
</evidence>
<organism evidence="1 2">
    <name type="scientific">Pantoea rwandensis</name>
    <dbReference type="NCBI Taxonomy" id="1076550"/>
    <lineage>
        <taxon>Bacteria</taxon>
        <taxon>Pseudomonadati</taxon>
        <taxon>Pseudomonadota</taxon>
        <taxon>Gammaproteobacteria</taxon>
        <taxon>Enterobacterales</taxon>
        <taxon>Erwiniaceae</taxon>
        <taxon>Pantoea</taxon>
    </lineage>
</organism>
<dbReference type="CDD" id="cd18685">
    <property type="entry name" value="PIN_VapC-like"/>
    <property type="match status" value="1"/>
</dbReference>
<dbReference type="AlphaFoldDB" id="A0A1X1CT30"/>
<sequence length="161" mass="18226">MIILISDANILIDMEEGDLLDALFELPYQFTVPDLLYFDELETHHADLLDKGLVIGELNSTTMTYALKLIERVRGPSRNDCFALALAKQETCPLLTGDRALNRVAKEEGLDVRGTLWVVEEMIGHQIITVDGARRAYCQMRDGGRRLPWDIAFTQLDKFAK</sequence>
<proteinExistence type="predicted"/>
<dbReference type="InterPro" id="IPR029060">
    <property type="entry name" value="PIN-like_dom_sf"/>
</dbReference>
<dbReference type="EMBL" id="MLFR01000022">
    <property type="protein sequence ID" value="ORM67572.1"/>
    <property type="molecule type" value="Genomic_DNA"/>
</dbReference>
<dbReference type="Proteomes" id="UP000193558">
    <property type="component" value="Unassembled WGS sequence"/>
</dbReference>
<comment type="caution">
    <text evidence="1">The sequence shown here is derived from an EMBL/GenBank/DDBJ whole genome shotgun (WGS) entry which is preliminary data.</text>
</comment>